<organism evidence="1 2">
    <name type="scientific">Liparis tanakae</name>
    <name type="common">Tanaka's snailfish</name>
    <dbReference type="NCBI Taxonomy" id="230148"/>
    <lineage>
        <taxon>Eukaryota</taxon>
        <taxon>Metazoa</taxon>
        <taxon>Chordata</taxon>
        <taxon>Craniata</taxon>
        <taxon>Vertebrata</taxon>
        <taxon>Euteleostomi</taxon>
        <taxon>Actinopterygii</taxon>
        <taxon>Neopterygii</taxon>
        <taxon>Teleostei</taxon>
        <taxon>Neoteleostei</taxon>
        <taxon>Acanthomorphata</taxon>
        <taxon>Eupercaria</taxon>
        <taxon>Perciformes</taxon>
        <taxon>Cottioidei</taxon>
        <taxon>Cottales</taxon>
        <taxon>Liparidae</taxon>
        <taxon>Liparis</taxon>
    </lineage>
</organism>
<gene>
    <name evidence="1" type="ORF">EYF80_064912</name>
</gene>
<comment type="caution">
    <text evidence="1">The sequence shown here is derived from an EMBL/GenBank/DDBJ whole genome shotgun (WGS) entry which is preliminary data.</text>
</comment>
<protein>
    <submittedName>
        <fullName evidence="1">Uncharacterized protein</fullName>
    </submittedName>
</protein>
<evidence type="ECO:0000313" key="2">
    <source>
        <dbReference type="Proteomes" id="UP000314294"/>
    </source>
</evidence>
<accession>A0A4Z2E8R6</accession>
<sequence length="143" mass="15292">MSTTAQSASRMSPTAPLTVSFTTLKTCRPTTTGSMKLTSVIDPNADHKIIGGVESLAADDHRVHVAELVSRVGGGGHGVAEVRSAFWRPEVRESASQREHEEEEGVLCMPSLSCTLELIEQTGDFIDGVVDGLHGVRHDLLNV</sequence>
<proteinExistence type="predicted"/>
<keyword evidence="2" id="KW-1185">Reference proteome</keyword>
<dbReference type="EMBL" id="SRLO01013821">
    <property type="protein sequence ID" value="TNN24960.1"/>
    <property type="molecule type" value="Genomic_DNA"/>
</dbReference>
<dbReference type="AlphaFoldDB" id="A0A4Z2E8R6"/>
<reference evidence="1 2" key="1">
    <citation type="submission" date="2019-03" db="EMBL/GenBank/DDBJ databases">
        <title>First draft genome of Liparis tanakae, snailfish: a comprehensive survey of snailfish specific genes.</title>
        <authorList>
            <person name="Kim W."/>
            <person name="Song I."/>
            <person name="Jeong J.-H."/>
            <person name="Kim D."/>
            <person name="Kim S."/>
            <person name="Ryu S."/>
            <person name="Song J.Y."/>
            <person name="Lee S.K."/>
        </authorList>
    </citation>
    <scope>NUCLEOTIDE SEQUENCE [LARGE SCALE GENOMIC DNA]</scope>
    <source>
        <tissue evidence="1">Muscle</tissue>
    </source>
</reference>
<name>A0A4Z2E8R6_9TELE</name>
<dbReference type="Proteomes" id="UP000314294">
    <property type="component" value="Unassembled WGS sequence"/>
</dbReference>
<evidence type="ECO:0000313" key="1">
    <source>
        <dbReference type="EMBL" id="TNN24960.1"/>
    </source>
</evidence>